<evidence type="ECO:0000313" key="2">
    <source>
        <dbReference type="Proteomes" id="UP001207468"/>
    </source>
</evidence>
<keyword evidence="2" id="KW-1185">Reference proteome</keyword>
<organism evidence="1 2">
    <name type="scientific">Russula earlei</name>
    <dbReference type="NCBI Taxonomy" id="71964"/>
    <lineage>
        <taxon>Eukaryota</taxon>
        <taxon>Fungi</taxon>
        <taxon>Dikarya</taxon>
        <taxon>Basidiomycota</taxon>
        <taxon>Agaricomycotina</taxon>
        <taxon>Agaricomycetes</taxon>
        <taxon>Russulales</taxon>
        <taxon>Russulaceae</taxon>
        <taxon>Russula</taxon>
    </lineage>
</organism>
<dbReference type="Proteomes" id="UP001207468">
    <property type="component" value="Unassembled WGS sequence"/>
</dbReference>
<comment type="caution">
    <text evidence="1">The sequence shown here is derived from an EMBL/GenBank/DDBJ whole genome shotgun (WGS) entry which is preliminary data.</text>
</comment>
<evidence type="ECO:0000313" key="1">
    <source>
        <dbReference type="EMBL" id="KAI9509757.1"/>
    </source>
</evidence>
<reference evidence="1" key="1">
    <citation type="submission" date="2021-03" db="EMBL/GenBank/DDBJ databases">
        <title>Evolutionary priming and transition to the ectomycorrhizal habit in an iconic lineage of mushroom-forming fungi: is preadaptation a requirement?</title>
        <authorList>
            <consortium name="DOE Joint Genome Institute"/>
            <person name="Looney B.P."/>
            <person name="Miyauchi S."/>
            <person name="Morin E."/>
            <person name="Drula E."/>
            <person name="Courty P.E."/>
            <person name="Chicoki N."/>
            <person name="Fauchery L."/>
            <person name="Kohler A."/>
            <person name="Kuo A."/>
            <person name="LaButti K."/>
            <person name="Pangilinan J."/>
            <person name="Lipzen A."/>
            <person name="Riley R."/>
            <person name="Andreopoulos W."/>
            <person name="He G."/>
            <person name="Johnson J."/>
            <person name="Barry K.W."/>
            <person name="Grigoriev I.V."/>
            <person name="Nagy L."/>
            <person name="Hibbett D."/>
            <person name="Henrissat B."/>
            <person name="Matheny P.B."/>
            <person name="Labbe J."/>
            <person name="Martin A.F."/>
        </authorList>
    </citation>
    <scope>NUCLEOTIDE SEQUENCE</scope>
    <source>
        <strain evidence="1">BPL698</strain>
    </source>
</reference>
<gene>
    <name evidence="1" type="ORF">F5148DRAFT_1298707</name>
</gene>
<keyword evidence="1" id="KW-0830">Ubiquinone</keyword>
<protein>
    <submittedName>
        <fullName evidence="1">Ubiquinone biosynthesis hydrox</fullName>
    </submittedName>
</protein>
<dbReference type="EMBL" id="JAGFNK010000056">
    <property type="protein sequence ID" value="KAI9509757.1"/>
    <property type="molecule type" value="Genomic_DNA"/>
</dbReference>
<name>A0ACC0UF85_9AGAM</name>
<accession>A0ACC0UF85</accession>
<sequence length="576" mass="61722">MLPRPSSNIRRSLLCKLSRRGSPHVSGRLISGSSGKMPEYDDCDVVILGGGPVGLALASALSSNDTLRNSLKVTLLESSDLNRIRDWDPPPDAFSNRVVSLTNASLDFLIEMGAWSHVDVERTCPMVDMQVWDGVSDVRIDFNAATLGISARDGSNQMARIIETLNLQRGLLRHLKKYTNVTLLDNTKVENIFGDDILSGGWPVVQPSVGRALRARLVVGADGIKSVVRSYSKIDSYGWDYPARAIVATLQHPPRTVLFNTTAYQRFLPTGPIAFLPLSPTASSLVWSTSQALAAVLAKADPAILASMINAAFRLPELSVRYLHERLLEAPSISLDDLRAEIAFREKAHAIPPHSALASVDVQPNDTIVGIPDQGAEMLPPLVASIQPGTVASFPLRFRHAESYVGSRTVLIGDAAHVMHPLAGQGLNLGLGDAEALARCVQSVIMYGGDIGSRTALMPYSRERYFENHKIMSAVDKLHKLYATTAPPVVWARSTGVEVLNELDALKAGIISAAGGQSRAVGGESFPWSTVANGLEALVSGARVAGAVGSGLKSVAGNILQQLVRVTSDPGNNKRE</sequence>
<proteinExistence type="predicted"/>